<dbReference type="InterPro" id="IPR036942">
    <property type="entry name" value="Beta-barrel_TonB_sf"/>
</dbReference>
<protein>
    <submittedName>
        <fullName evidence="13">TonB-dependent receptor</fullName>
    </submittedName>
</protein>
<feature type="domain" description="TonB-dependent receptor-like beta-barrel" evidence="11">
    <location>
        <begin position="441"/>
        <end position="903"/>
    </location>
</feature>
<keyword evidence="14" id="KW-1185">Reference proteome</keyword>
<name>A0ABS2K544_9GAMM</name>
<evidence type="ECO:0000256" key="2">
    <source>
        <dbReference type="ARBA" id="ARBA00022448"/>
    </source>
</evidence>
<dbReference type="Proteomes" id="UP001430149">
    <property type="component" value="Unassembled WGS sequence"/>
</dbReference>
<evidence type="ECO:0000256" key="7">
    <source>
        <dbReference type="ARBA" id="ARBA00023237"/>
    </source>
</evidence>
<keyword evidence="5 9" id="KW-0798">TonB box</keyword>
<dbReference type="PANTHER" id="PTHR40980:SF3">
    <property type="entry name" value="TONB-DEPENDENT RECEPTOR-LIKE BETA-BARREL DOMAIN-CONTAINING PROTEIN"/>
    <property type="match status" value="1"/>
</dbReference>
<evidence type="ECO:0000256" key="8">
    <source>
        <dbReference type="PROSITE-ProRule" id="PRU01360"/>
    </source>
</evidence>
<feature type="domain" description="TonB-dependent receptor plug" evidence="12">
    <location>
        <begin position="79"/>
        <end position="189"/>
    </location>
</feature>
<evidence type="ECO:0000313" key="14">
    <source>
        <dbReference type="Proteomes" id="UP001430149"/>
    </source>
</evidence>
<evidence type="ECO:0000256" key="6">
    <source>
        <dbReference type="ARBA" id="ARBA00023136"/>
    </source>
</evidence>
<comment type="subcellular location">
    <subcellularLocation>
        <location evidence="1 8">Cell outer membrane</location>
        <topology evidence="1 8">Multi-pass membrane protein</topology>
    </subcellularLocation>
</comment>
<dbReference type="InterPro" id="IPR000531">
    <property type="entry name" value="Beta-barrel_TonB"/>
</dbReference>
<feature type="chain" id="PRO_5047447160" evidence="10">
    <location>
        <begin position="25"/>
        <end position="936"/>
    </location>
</feature>
<feature type="signal peptide" evidence="10">
    <location>
        <begin position="1"/>
        <end position="24"/>
    </location>
</feature>
<keyword evidence="7 8" id="KW-0998">Cell outer membrane</keyword>
<organism evidence="13 14">
    <name type="scientific">Dyella flava</name>
    <dbReference type="NCBI Taxonomy" id="1920170"/>
    <lineage>
        <taxon>Bacteria</taxon>
        <taxon>Pseudomonadati</taxon>
        <taxon>Pseudomonadota</taxon>
        <taxon>Gammaproteobacteria</taxon>
        <taxon>Lysobacterales</taxon>
        <taxon>Rhodanobacteraceae</taxon>
        <taxon>Dyella</taxon>
    </lineage>
</organism>
<accession>A0ABS2K544</accession>
<dbReference type="InterPro" id="IPR039426">
    <property type="entry name" value="TonB-dep_rcpt-like"/>
</dbReference>
<evidence type="ECO:0000256" key="10">
    <source>
        <dbReference type="SAM" id="SignalP"/>
    </source>
</evidence>
<evidence type="ECO:0000256" key="9">
    <source>
        <dbReference type="RuleBase" id="RU003357"/>
    </source>
</evidence>
<dbReference type="PANTHER" id="PTHR40980">
    <property type="entry name" value="PLUG DOMAIN-CONTAINING PROTEIN"/>
    <property type="match status" value="1"/>
</dbReference>
<dbReference type="RefSeq" id="WP_204682867.1">
    <property type="nucleotide sequence ID" value="NZ_BSNR01000002.1"/>
</dbReference>
<dbReference type="SUPFAM" id="SSF56935">
    <property type="entry name" value="Porins"/>
    <property type="match status" value="1"/>
</dbReference>
<keyword evidence="13" id="KW-0675">Receptor</keyword>
<dbReference type="InterPro" id="IPR037066">
    <property type="entry name" value="Plug_dom_sf"/>
</dbReference>
<keyword evidence="2 8" id="KW-0813">Transport</keyword>
<evidence type="ECO:0000256" key="4">
    <source>
        <dbReference type="ARBA" id="ARBA00022692"/>
    </source>
</evidence>
<evidence type="ECO:0000313" key="13">
    <source>
        <dbReference type="EMBL" id="MBM7126348.1"/>
    </source>
</evidence>
<gene>
    <name evidence="13" type="ORF">ISP19_13290</name>
</gene>
<comment type="caution">
    <text evidence="13">The sequence shown here is derived from an EMBL/GenBank/DDBJ whole genome shotgun (WGS) entry which is preliminary data.</text>
</comment>
<dbReference type="Pfam" id="PF07715">
    <property type="entry name" value="Plug"/>
    <property type="match status" value="1"/>
</dbReference>
<dbReference type="Pfam" id="PF00593">
    <property type="entry name" value="TonB_dep_Rec_b-barrel"/>
    <property type="match status" value="1"/>
</dbReference>
<dbReference type="Gene3D" id="2.40.170.20">
    <property type="entry name" value="TonB-dependent receptor, beta-barrel domain"/>
    <property type="match status" value="1"/>
</dbReference>
<dbReference type="Gene3D" id="2.170.130.10">
    <property type="entry name" value="TonB-dependent receptor, plug domain"/>
    <property type="match status" value="1"/>
</dbReference>
<keyword evidence="10" id="KW-0732">Signal</keyword>
<dbReference type="InterPro" id="IPR010104">
    <property type="entry name" value="TonB_rcpt_bac"/>
</dbReference>
<keyword evidence="6 8" id="KW-0472">Membrane</keyword>
<sequence>MSHRKTLLAASIFAGLCLSGALHAQDTTQTTTTSNGVGALTRSQDTAQNSGSSAANAKQLATVTVTGIRASLQASMDTKRNADAIVDAITAEDIGKFPATNVAEALAQVPGVTLDRSIPGTQRVSIDGMDPSLNVSLLDNHPVAQAIWLFGDNPNRGFNYSLLPPEILGQLEIIKSPEARIVEGSLGGTVLMHTVQPLDVPANTLSGSFGSNYNDMVGNQRPNGSVFYSWHNADKTFGVDFSAQHYEEFTSREGMENYGYSSVASVNAAAKAAGNNAIQNEINAGLIKPSDQIPNELSAANFQQTEKRNSLLVNLQYRPNQSFESTLSLLYMKDGLNNTNQSMYPWATNQPGGITSLTEGPNGIIVAGTSVGTPCYNTTTCKSTASTFSDNYARESMVSTKGVDWKGTFYGDGWRLGAQLGVSSSRNPMESFIKELYYGGGFSWNINNGAQFTNPSTANNPNYWADNGWGGNEETSLYKARDTYGQLDFGKDFDGFFNELLVGVRYASHWESQVENAFTGPQQLTLDEIGYGGLTDLSGMSALGLSESFVTHVQTLGFNAIKDAVLSTPGFGQAKDANVYFDNTWAVQQQNKAAYVQANFGNDDVHGNLGIRFVDTQFTSSGYNVPGYCASADTFDCNFGPGFGWVTSNTSFTNWLPAANIAWNVTQDFILRAAASETVSYAPYNQLAPYFEANDTVLTATAGNPDLKPYRSANFDASAEWYFNSESVFAASVFYKDVLNYIVNAATYQDRVNGSWTLPGYLQSEGNAQIAAGLCTTSGICQYDVTAPINGGRAKVKGATLSYQQAFGDSGFGARANYTYSDARTASGGWLPYNSKNSYNIGPYFEKGPYSASVSYNYRDDYLAGGYVAGAPSTYVDGFKELDASAGYQISKNFSVSLNMLNLLNAKYYAYLGSKTQLSEEYVTGRQFELEAHFKF</sequence>
<dbReference type="CDD" id="cd01347">
    <property type="entry name" value="ligand_gated_channel"/>
    <property type="match status" value="1"/>
</dbReference>
<keyword evidence="4 8" id="KW-0812">Transmembrane</keyword>
<evidence type="ECO:0000256" key="3">
    <source>
        <dbReference type="ARBA" id="ARBA00022452"/>
    </source>
</evidence>
<dbReference type="PROSITE" id="PS52016">
    <property type="entry name" value="TONB_DEPENDENT_REC_3"/>
    <property type="match status" value="1"/>
</dbReference>
<evidence type="ECO:0000259" key="12">
    <source>
        <dbReference type="Pfam" id="PF07715"/>
    </source>
</evidence>
<dbReference type="NCBIfam" id="TIGR01782">
    <property type="entry name" value="TonB-Xanth-Caul"/>
    <property type="match status" value="1"/>
</dbReference>
<dbReference type="EMBL" id="JADIKE010000036">
    <property type="protein sequence ID" value="MBM7126348.1"/>
    <property type="molecule type" value="Genomic_DNA"/>
</dbReference>
<evidence type="ECO:0000256" key="1">
    <source>
        <dbReference type="ARBA" id="ARBA00004571"/>
    </source>
</evidence>
<evidence type="ECO:0000256" key="5">
    <source>
        <dbReference type="ARBA" id="ARBA00023077"/>
    </source>
</evidence>
<reference evidence="13" key="1">
    <citation type="submission" date="2020-10" db="EMBL/GenBank/DDBJ databases">
        <title>Phylogeny of dyella-like bacteria.</title>
        <authorList>
            <person name="Fu J."/>
        </authorList>
    </citation>
    <scope>NUCLEOTIDE SEQUENCE</scope>
    <source>
        <strain evidence="13">DHOC52</strain>
    </source>
</reference>
<comment type="similarity">
    <text evidence="8 9">Belongs to the TonB-dependent receptor family.</text>
</comment>
<dbReference type="InterPro" id="IPR012910">
    <property type="entry name" value="Plug_dom"/>
</dbReference>
<evidence type="ECO:0000259" key="11">
    <source>
        <dbReference type="Pfam" id="PF00593"/>
    </source>
</evidence>
<proteinExistence type="inferred from homology"/>
<keyword evidence="3 8" id="KW-1134">Transmembrane beta strand</keyword>